<dbReference type="PROSITE" id="PS50887">
    <property type="entry name" value="GGDEF"/>
    <property type="match status" value="1"/>
</dbReference>
<dbReference type="Proteomes" id="UP000184052">
    <property type="component" value="Unassembled WGS sequence"/>
</dbReference>
<accession>A0A1M6E713</accession>
<dbReference type="STRING" id="1121476.SAMN02745751_01087"/>
<dbReference type="SUPFAM" id="SSF109604">
    <property type="entry name" value="HD-domain/PDEase-like"/>
    <property type="match status" value="1"/>
</dbReference>
<gene>
    <name evidence="5" type="ORF">SAMN02745751_01087</name>
</gene>
<organism evidence="5 6">
    <name type="scientific">Dethiosulfatibacter aminovorans DSM 17477</name>
    <dbReference type="NCBI Taxonomy" id="1121476"/>
    <lineage>
        <taxon>Bacteria</taxon>
        <taxon>Bacillati</taxon>
        <taxon>Bacillota</taxon>
        <taxon>Tissierellia</taxon>
        <taxon>Dethiosulfatibacter</taxon>
    </lineage>
</organism>
<feature type="domain" description="HD-GYP" evidence="4">
    <location>
        <begin position="309"/>
        <end position="504"/>
    </location>
</feature>
<dbReference type="PROSITE" id="PS50110">
    <property type="entry name" value="RESPONSE_REGULATORY"/>
    <property type="match status" value="1"/>
</dbReference>
<feature type="domain" description="Response regulatory" evidence="2">
    <location>
        <begin position="5"/>
        <end position="123"/>
    </location>
</feature>
<keyword evidence="6" id="KW-1185">Reference proteome</keyword>
<evidence type="ECO:0000256" key="1">
    <source>
        <dbReference type="PROSITE-ProRule" id="PRU00169"/>
    </source>
</evidence>
<dbReference type="SMART" id="SM00267">
    <property type="entry name" value="GGDEF"/>
    <property type="match status" value="1"/>
</dbReference>
<dbReference type="Gene3D" id="3.40.50.2300">
    <property type="match status" value="1"/>
</dbReference>
<dbReference type="PANTHER" id="PTHR45228">
    <property type="entry name" value="CYCLIC DI-GMP PHOSPHODIESTERASE TM_0186-RELATED"/>
    <property type="match status" value="1"/>
</dbReference>
<dbReference type="InterPro" id="IPR011006">
    <property type="entry name" value="CheY-like_superfamily"/>
</dbReference>
<dbReference type="InterPro" id="IPR052020">
    <property type="entry name" value="Cyclic_di-GMP/3'3'-cGAMP_PDE"/>
</dbReference>
<evidence type="ECO:0000259" key="2">
    <source>
        <dbReference type="PROSITE" id="PS50110"/>
    </source>
</evidence>
<dbReference type="InterPro" id="IPR037522">
    <property type="entry name" value="HD_GYP_dom"/>
</dbReference>
<dbReference type="InterPro" id="IPR003607">
    <property type="entry name" value="HD/PDEase_dom"/>
</dbReference>
<dbReference type="CDD" id="cd01949">
    <property type="entry name" value="GGDEF"/>
    <property type="match status" value="1"/>
</dbReference>
<dbReference type="SMART" id="SM00471">
    <property type="entry name" value="HDc"/>
    <property type="match status" value="1"/>
</dbReference>
<dbReference type="Gene3D" id="3.30.70.270">
    <property type="match status" value="1"/>
</dbReference>
<dbReference type="SUPFAM" id="SSF52172">
    <property type="entry name" value="CheY-like"/>
    <property type="match status" value="1"/>
</dbReference>
<evidence type="ECO:0000259" key="4">
    <source>
        <dbReference type="PROSITE" id="PS51832"/>
    </source>
</evidence>
<dbReference type="RefSeq" id="WP_073048321.1">
    <property type="nucleotide sequence ID" value="NZ_FQZL01000007.1"/>
</dbReference>
<dbReference type="Pfam" id="PF13487">
    <property type="entry name" value="HD_5"/>
    <property type="match status" value="1"/>
</dbReference>
<feature type="domain" description="GGDEF" evidence="3">
    <location>
        <begin position="188"/>
        <end position="319"/>
    </location>
</feature>
<sequence length="504" mass="57884">MNRFNVLLVENNNYDIAIISEKLRKTCRCNIYTCSNGNEALDLMSQKDLNIILVNLDLPDFKGYDFIESMKSIYRTSTIPVIAISNKPLTPEEKKKGYRLDILDFLIKPFDAEELLDDIYRFINSSRIVSKLTEELTSINDELRMQNIVLTNAYKKIEHLTFHDSLTSCYNRSYFDNLIDIGALMDSLPVSIIMADMNNLKLINDAFGHHKGDQLIKDAAEYLIRNFRDEDIVIRWGGDEFLILMPNTSYRIAQKIISRVGDKYFKVSTDFLKPHMAVGLSTFENEVDSISDAIKTAENRMYRNKMMDNKSYRSSIVDSLTNSLLEKDYESMKHTQRVAEIVMKIANKMDMTIAEKDELLLLAKLHDIGKLAVPEKILLKGERLTDEEWAAVKKHPLNGYNICKTIPELLPIAESILAHHEWWNGEGYPQGLRYKEIPLLARIISIADAYDVMTNSSSYRKAISHDEAIEELKRFAGTQFDPNLLKIFVNCCANDVKDLNRITG</sequence>
<dbReference type="PROSITE" id="PS51832">
    <property type="entry name" value="HD_GYP"/>
    <property type="match status" value="1"/>
</dbReference>
<dbReference type="Gene3D" id="1.10.3210.10">
    <property type="entry name" value="Hypothetical protein af1432"/>
    <property type="match status" value="1"/>
</dbReference>
<reference evidence="5 6" key="1">
    <citation type="submission" date="2016-11" db="EMBL/GenBank/DDBJ databases">
        <authorList>
            <person name="Jaros S."/>
            <person name="Januszkiewicz K."/>
            <person name="Wedrychowicz H."/>
        </authorList>
    </citation>
    <scope>NUCLEOTIDE SEQUENCE [LARGE SCALE GENOMIC DNA]</scope>
    <source>
        <strain evidence="5 6">DSM 17477</strain>
    </source>
</reference>
<evidence type="ECO:0000313" key="5">
    <source>
        <dbReference type="EMBL" id="SHI81150.1"/>
    </source>
</evidence>
<dbReference type="AlphaFoldDB" id="A0A1M6E713"/>
<dbReference type="Pfam" id="PF00072">
    <property type="entry name" value="Response_reg"/>
    <property type="match status" value="1"/>
</dbReference>
<evidence type="ECO:0000313" key="6">
    <source>
        <dbReference type="Proteomes" id="UP000184052"/>
    </source>
</evidence>
<name>A0A1M6E713_9FIRM</name>
<dbReference type="CDD" id="cd00156">
    <property type="entry name" value="REC"/>
    <property type="match status" value="1"/>
</dbReference>
<protein>
    <submittedName>
        <fullName evidence="5">Diguanylate cyclase (GGDEF) domain-containing protein</fullName>
    </submittedName>
</protein>
<dbReference type="NCBIfam" id="TIGR00254">
    <property type="entry name" value="GGDEF"/>
    <property type="match status" value="1"/>
</dbReference>
<dbReference type="SMART" id="SM00448">
    <property type="entry name" value="REC"/>
    <property type="match status" value="1"/>
</dbReference>
<dbReference type="CDD" id="cd00077">
    <property type="entry name" value="HDc"/>
    <property type="match status" value="1"/>
</dbReference>
<dbReference type="Pfam" id="PF00990">
    <property type="entry name" value="GGDEF"/>
    <property type="match status" value="1"/>
</dbReference>
<evidence type="ECO:0000259" key="3">
    <source>
        <dbReference type="PROSITE" id="PS50887"/>
    </source>
</evidence>
<dbReference type="EMBL" id="FQZL01000007">
    <property type="protein sequence ID" value="SHI81150.1"/>
    <property type="molecule type" value="Genomic_DNA"/>
</dbReference>
<proteinExistence type="predicted"/>
<dbReference type="InterPro" id="IPR029787">
    <property type="entry name" value="Nucleotide_cyclase"/>
</dbReference>
<dbReference type="InterPro" id="IPR000160">
    <property type="entry name" value="GGDEF_dom"/>
</dbReference>
<dbReference type="InterPro" id="IPR001789">
    <property type="entry name" value="Sig_transdc_resp-reg_receiver"/>
</dbReference>
<dbReference type="PANTHER" id="PTHR45228:SF1">
    <property type="entry name" value="CYCLIC DI-GMP PHOSPHODIESTERASE TM_0186"/>
    <property type="match status" value="1"/>
</dbReference>
<dbReference type="SUPFAM" id="SSF55073">
    <property type="entry name" value="Nucleotide cyclase"/>
    <property type="match status" value="1"/>
</dbReference>
<dbReference type="GO" id="GO:0000160">
    <property type="term" value="P:phosphorelay signal transduction system"/>
    <property type="evidence" value="ECO:0007669"/>
    <property type="project" value="InterPro"/>
</dbReference>
<comment type="caution">
    <text evidence="1">Lacks conserved residue(s) required for the propagation of feature annotation.</text>
</comment>
<dbReference type="InterPro" id="IPR043128">
    <property type="entry name" value="Rev_trsase/Diguanyl_cyclase"/>
</dbReference>